<dbReference type="SUPFAM" id="SSF161098">
    <property type="entry name" value="MetI-like"/>
    <property type="match status" value="1"/>
</dbReference>
<feature type="transmembrane region" description="Helical" evidence="7">
    <location>
        <begin position="12"/>
        <end position="38"/>
    </location>
</feature>
<dbReference type="PANTHER" id="PTHR43227:SF11">
    <property type="entry name" value="BLL4140 PROTEIN"/>
    <property type="match status" value="1"/>
</dbReference>
<feature type="transmembrane region" description="Helical" evidence="7">
    <location>
        <begin position="117"/>
        <end position="134"/>
    </location>
</feature>
<reference evidence="10" key="1">
    <citation type="journal article" date="2019" name="Int. J. Syst. Evol. Microbiol.">
        <title>The Global Catalogue of Microorganisms (GCM) 10K type strain sequencing project: providing services to taxonomists for standard genome sequencing and annotation.</title>
        <authorList>
            <consortium name="The Broad Institute Genomics Platform"/>
            <consortium name="The Broad Institute Genome Sequencing Center for Infectious Disease"/>
            <person name="Wu L."/>
            <person name="Ma J."/>
        </authorList>
    </citation>
    <scope>NUCLEOTIDE SEQUENCE [LARGE SCALE GENOMIC DNA]</scope>
    <source>
        <strain evidence="10">CCUG 57113</strain>
    </source>
</reference>
<keyword evidence="2 7" id="KW-0813">Transport</keyword>
<protein>
    <submittedName>
        <fullName evidence="9">ABC transporter permease</fullName>
    </submittedName>
</protein>
<evidence type="ECO:0000313" key="10">
    <source>
        <dbReference type="Proteomes" id="UP001596105"/>
    </source>
</evidence>
<feature type="transmembrane region" description="Helical" evidence="7">
    <location>
        <begin position="70"/>
        <end position="96"/>
    </location>
</feature>
<organism evidence="9 10">
    <name type="scientific">Cohnella suwonensis</name>
    <dbReference type="NCBI Taxonomy" id="696072"/>
    <lineage>
        <taxon>Bacteria</taxon>
        <taxon>Bacillati</taxon>
        <taxon>Bacillota</taxon>
        <taxon>Bacilli</taxon>
        <taxon>Bacillales</taxon>
        <taxon>Paenibacillaceae</taxon>
        <taxon>Cohnella</taxon>
    </lineage>
</organism>
<comment type="similarity">
    <text evidence="7">Belongs to the binding-protein-dependent transport system permease family.</text>
</comment>
<evidence type="ECO:0000256" key="3">
    <source>
        <dbReference type="ARBA" id="ARBA00022475"/>
    </source>
</evidence>
<dbReference type="PROSITE" id="PS50928">
    <property type="entry name" value="ABC_TM1"/>
    <property type="match status" value="1"/>
</dbReference>
<keyword evidence="3" id="KW-1003">Cell membrane</keyword>
<dbReference type="InterPro" id="IPR050809">
    <property type="entry name" value="UgpAE/MalFG_permease"/>
</dbReference>
<dbReference type="Pfam" id="PF00528">
    <property type="entry name" value="BPD_transp_1"/>
    <property type="match status" value="1"/>
</dbReference>
<keyword evidence="5 7" id="KW-1133">Transmembrane helix</keyword>
<keyword evidence="4 7" id="KW-0812">Transmembrane</keyword>
<evidence type="ECO:0000313" key="9">
    <source>
        <dbReference type="EMBL" id="MFC5469117.1"/>
    </source>
</evidence>
<dbReference type="PANTHER" id="PTHR43227">
    <property type="entry name" value="BLL4140 PROTEIN"/>
    <property type="match status" value="1"/>
</dbReference>
<evidence type="ECO:0000256" key="4">
    <source>
        <dbReference type="ARBA" id="ARBA00022692"/>
    </source>
</evidence>
<evidence type="ECO:0000256" key="2">
    <source>
        <dbReference type="ARBA" id="ARBA00022448"/>
    </source>
</evidence>
<sequence length="298" mass="33502">MSLRNRSFTKHYYVMLLPGFVWLILFSIVPMFGIAIAFQDFNPGRGFFRSEWIGLDNFEYLFSLNDSKTIFINTIVIAVGKIVANLIVPLTFALMLNELRVTVLKRWIQTIVYMPHFLSWVILSGILLDIFSYHGPVNGILALFGVDPIIFFAKPGLFPFLVIGSDTWKEFGFNTIIYLAALTGINPALYEAAAMDGANRFRRLLHVTLPGITTTIVLLSVLSLGNVLNAGFDQIFNLYNPMVYSTGDVIDTWVYRTGLLNLQYGLATAAGLLKSVISFVLIVLSYMLASKFANYRIF</sequence>
<dbReference type="Proteomes" id="UP001596105">
    <property type="component" value="Unassembled WGS sequence"/>
</dbReference>
<gene>
    <name evidence="9" type="ORF">ACFPPD_10330</name>
</gene>
<feature type="transmembrane region" description="Helical" evidence="7">
    <location>
        <begin position="204"/>
        <end position="224"/>
    </location>
</feature>
<dbReference type="Gene3D" id="1.10.3720.10">
    <property type="entry name" value="MetI-like"/>
    <property type="match status" value="1"/>
</dbReference>
<dbReference type="RefSeq" id="WP_378082114.1">
    <property type="nucleotide sequence ID" value="NZ_JBHSMH010000025.1"/>
</dbReference>
<evidence type="ECO:0000256" key="7">
    <source>
        <dbReference type="RuleBase" id="RU363032"/>
    </source>
</evidence>
<keyword evidence="10" id="KW-1185">Reference proteome</keyword>
<accession>A0ABW0LW92</accession>
<name>A0ABW0LW92_9BACL</name>
<feature type="transmembrane region" description="Helical" evidence="7">
    <location>
        <begin position="264"/>
        <end position="289"/>
    </location>
</feature>
<feature type="domain" description="ABC transmembrane type-1" evidence="8">
    <location>
        <begin position="71"/>
        <end position="285"/>
    </location>
</feature>
<comment type="caution">
    <text evidence="9">The sequence shown here is derived from an EMBL/GenBank/DDBJ whole genome shotgun (WGS) entry which is preliminary data.</text>
</comment>
<keyword evidence="6 7" id="KW-0472">Membrane</keyword>
<evidence type="ECO:0000259" key="8">
    <source>
        <dbReference type="PROSITE" id="PS50928"/>
    </source>
</evidence>
<dbReference type="CDD" id="cd06261">
    <property type="entry name" value="TM_PBP2"/>
    <property type="match status" value="1"/>
</dbReference>
<dbReference type="InterPro" id="IPR035906">
    <property type="entry name" value="MetI-like_sf"/>
</dbReference>
<dbReference type="InterPro" id="IPR000515">
    <property type="entry name" value="MetI-like"/>
</dbReference>
<dbReference type="EMBL" id="JBHSMH010000025">
    <property type="protein sequence ID" value="MFC5469117.1"/>
    <property type="molecule type" value="Genomic_DNA"/>
</dbReference>
<evidence type="ECO:0000256" key="1">
    <source>
        <dbReference type="ARBA" id="ARBA00004651"/>
    </source>
</evidence>
<evidence type="ECO:0000256" key="6">
    <source>
        <dbReference type="ARBA" id="ARBA00023136"/>
    </source>
</evidence>
<feature type="transmembrane region" description="Helical" evidence="7">
    <location>
        <begin position="140"/>
        <end position="163"/>
    </location>
</feature>
<evidence type="ECO:0000256" key="5">
    <source>
        <dbReference type="ARBA" id="ARBA00022989"/>
    </source>
</evidence>
<comment type="subcellular location">
    <subcellularLocation>
        <location evidence="1 7">Cell membrane</location>
        <topology evidence="1 7">Multi-pass membrane protein</topology>
    </subcellularLocation>
</comment>
<proteinExistence type="inferred from homology"/>